<accession>A0A098G2B7</accession>
<proteinExistence type="predicted"/>
<dbReference type="InterPro" id="IPR019714">
    <property type="entry name" value="2-haloacid_dehalogenase_DehI"/>
</dbReference>
<dbReference type="HOGENOM" id="CLU_986230_0_0_6"/>
<protein>
    <submittedName>
        <fullName evidence="1">2-haloacid dehalogenase (Configuration-inverting)</fullName>
        <ecNumber evidence="1">3.8.1.10</ecNumber>
    </submittedName>
</protein>
<dbReference type="RefSeq" id="WP_045095254.1">
    <property type="nucleotide sequence ID" value="NZ_LN614827.1"/>
</dbReference>
<dbReference type="Proteomes" id="UP000032430">
    <property type="component" value="Chromosome I"/>
</dbReference>
<dbReference type="KEGG" id="lfa:LFA_1190"/>
<keyword evidence="2" id="KW-1185">Reference proteome</keyword>
<evidence type="ECO:0000313" key="2">
    <source>
        <dbReference type="Proteomes" id="UP000032430"/>
    </source>
</evidence>
<dbReference type="EC" id="3.8.1.10" evidence="1"/>
<dbReference type="Pfam" id="PF10778">
    <property type="entry name" value="DehI"/>
    <property type="match status" value="1"/>
</dbReference>
<gene>
    <name evidence="1" type="ORF">LFA_1190</name>
</gene>
<organism evidence="1 2">
    <name type="scientific">Legionella fallonii LLAP-10</name>
    <dbReference type="NCBI Taxonomy" id="1212491"/>
    <lineage>
        <taxon>Bacteria</taxon>
        <taxon>Pseudomonadati</taxon>
        <taxon>Pseudomonadota</taxon>
        <taxon>Gammaproteobacteria</taxon>
        <taxon>Legionellales</taxon>
        <taxon>Legionellaceae</taxon>
        <taxon>Legionella</taxon>
    </lineage>
</organism>
<name>A0A098G2B7_9GAMM</name>
<dbReference type="EMBL" id="LN614827">
    <property type="protein sequence ID" value="CEG56622.1"/>
    <property type="molecule type" value="Genomic_DNA"/>
</dbReference>
<dbReference type="AlphaFoldDB" id="A0A098G2B7"/>
<dbReference type="GO" id="GO:0033976">
    <property type="term" value="F:2-haloacid dehalogenase (configuration-inverting) activity"/>
    <property type="evidence" value="ECO:0007669"/>
    <property type="project" value="UniProtKB-EC"/>
</dbReference>
<sequence>MINQYEHGNTNSKSVTILNDIRYTLSSPVDHMIFQKLAAYPSYLKMMWECYKPLVQSKYFEQCANILRVRAEVIMNQLIPPTTLSAPQDMFNALVPFHLINPKLLLITSSLRWSIQGKKRKNNLSEESKKSLLNHLVTSIERKPRPIIDLSKSDKQIQSLIEDIRTTLQIEVVSLDYLLLAEWPDIFQQLWGLLKSVISQQTYLQLLEDLQHVADDFSVNFPLDVDLTPDFLNEHNISIIEIEEIHKKLDIFYEAFPKLIANVSFFILWLQKATVDQTTNCP</sequence>
<dbReference type="STRING" id="1212491.LFA_1190"/>
<reference evidence="2" key="1">
    <citation type="submission" date="2014-09" db="EMBL/GenBank/DDBJ databases">
        <authorList>
            <person name="Gomez-Valero L."/>
        </authorList>
    </citation>
    <scope>NUCLEOTIDE SEQUENCE [LARGE SCALE GENOMIC DNA]</scope>
    <source>
        <strain evidence="2">ATCC700992</strain>
    </source>
</reference>
<keyword evidence="1" id="KW-0378">Hydrolase</keyword>
<evidence type="ECO:0000313" key="1">
    <source>
        <dbReference type="EMBL" id="CEG56622.1"/>
    </source>
</evidence>